<evidence type="ECO:0000313" key="1">
    <source>
        <dbReference type="EMBL" id="KAH7377195.1"/>
    </source>
</evidence>
<reference evidence="1" key="1">
    <citation type="journal article" date="2021" name="Nat. Commun.">
        <title>Genetic determinants of endophytism in the Arabidopsis root mycobiome.</title>
        <authorList>
            <person name="Mesny F."/>
            <person name="Miyauchi S."/>
            <person name="Thiergart T."/>
            <person name="Pickel B."/>
            <person name="Atanasova L."/>
            <person name="Karlsson M."/>
            <person name="Huettel B."/>
            <person name="Barry K.W."/>
            <person name="Haridas S."/>
            <person name="Chen C."/>
            <person name="Bauer D."/>
            <person name="Andreopoulos W."/>
            <person name="Pangilinan J."/>
            <person name="LaButti K."/>
            <person name="Riley R."/>
            <person name="Lipzen A."/>
            <person name="Clum A."/>
            <person name="Drula E."/>
            <person name="Henrissat B."/>
            <person name="Kohler A."/>
            <person name="Grigoriev I.V."/>
            <person name="Martin F.M."/>
            <person name="Hacquard S."/>
        </authorList>
    </citation>
    <scope>NUCLEOTIDE SEQUENCE</scope>
    <source>
        <strain evidence="1">MPI-CAGE-AT-0016</strain>
    </source>
</reference>
<proteinExistence type="predicted"/>
<sequence>MPSLSPFSASSALAARSSSSFISSKLLQIYHDVLELNLSCWLTEASCPYKGARCREEGRRLAEWGPCWSNRTFQRTLKLDRAVAATGLIHLTRYEDRAATQALHCAIMAFATQWAQGSRRKKERYTFLGTTFEGGANRSDPAEEMAEGFDRDLQQQFWNQAHKALQDAEHMESCKVAYAELVFGLAQKPWALEDVQSTFGREWQPGQVAPFEPAKFTSEICRAITRDGPPVYLERAARKMHTVKSRFDSSSRVQRGTVGQSSTLGMNDEDSTTVGLMYWLAVMVDTVSSSMNERPVVVTDQESPPKTRPSLQPHFSINVVTGLYSRVLHKSVSLYLSMLSKYYLSQFGPSR</sequence>
<accession>A0A8K0XAT6</accession>
<dbReference type="OrthoDB" id="5958943at2759"/>
<organism evidence="1 2">
    <name type="scientific">Plectosphaerella cucumerina</name>
    <dbReference type="NCBI Taxonomy" id="40658"/>
    <lineage>
        <taxon>Eukaryota</taxon>
        <taxon>Fungi</taxon>
        <taxon>Dikarya</taxon>
        <taxon>Ascomycota</taxon>
        <taxon>Pezizomycotina</taxon>
        <taxon>Sordariomycetes</taxon>
        <taxon>Hypocreomycetidae</taxon>
        <taxon>Glomerellales</taxon>
        <taxon>Plectosphaerellaceae</taxon>
        <taxon>Plectosphaerella</taxon>
    </lineage>
</organism>
<evidence type="ECO:0000313" key="2">
    <source>
        <dbReference type="Proteomes" id="UP000813385"/>
    </source>
</evidence>
<dbReference type="AlphaFoldDB" id="A0A8K0XAT6"/>
<dbReference type="EMBL" id="JAGPXD010000001">
    <property type="protein sequence ID" value="KAH7377195.1"/>
    <property type="molecule type" value="Genomic_DNA"/>
</dbReference>
<keyword evidence="2" id="KW-1185">Reference proteome</keyword>
<dbReference type="Proteomes" id="UP000813385">
    <property type="component" value="Unassembled WGS sequence"/>
</dbReference>
<protein>
    <submittedName>
        <fullName evidence="1">Uncharacterized protein</fullName>
    </submittedName>
</protein>
<comment type="caution">
    <text evidence="1">The sequence shown here is derived from an EMBL/GenBank/DDBJ whole genome shotgun (WGS) entry which is preliminary data.</text>
</comment>
<name>A0A8K0XAT6_9PEZI</name>
<gene>
    <name evidence="1" type="ORF">B0T11DRAFT_29175</name>
</gene>